<dbReference type="AlphaFoldDB" id="S7W8K7"/>
<dbReference type="InParanoid" id="S7W8K7"/>
<dbReference type="Pfam" id="PF23598">
    <property type="entry name" value="LRR_14"/>
    <property type="match status" value="1"/>
</dbReference>
<evidence type="ECO:0000313" key="6">
    <source>
        <dbReference type="Proteomes" id="UP000014978"/>
    </source>
</evidence>
<name>S7W8K7_SPRLO</name>
<feature type="signal peptide" evidence="3">
    <location>
        <begin position="1"/>
        <end position="16"/>
    </location>
</feature>
<keyword evidence="2" id="KW-0677">Repeat</keyword>
<dbReference type="OrthoDB" id="67933at2759"/>
<dbReference type="PANTHER" id="PTHR48051">
    <property type="match status" value="1"/>
</dbReference>
<dbReference type="InterPro" id="IPR050216">
    <property type="entry name" value="LRR_domain-containing"/>
</dbReference>
<dbReference type="InterPro" id="IPR032675">
    <property type="entry name" value="LRR_dom_sf"/>
</dbReference>
<dbReference type="GO" id="GO:0005737">
    <property type="term" value="C:cytoplasm"/>
    <property type="evidence" value="ECO:0007669"/>
    <property type="project" value="TreeGrafter"/>
</dbReference>
<dbReference type="HOGENOM" id="CLU_1262244_0_0_1"/>
<dbReference type="InterPro" id="IPR001611">
    <property type="entry name" value="Leu-rich_rpt"/>
</dbReference>
<organism evidence="5 6">
    <name type="scientific">Spraguea lophii (strain 42_110)</name>
    <name type="common">Microsporidian parasite</name>
    <dbReference type="NCBI Taxonomy" id="1358809"/>
    <lineage>
        <taxon>Eukaryota</taxon>
        <taxon>Fungi</taxon>
        <taxon>Fungi incertae sedis</taxon>
        <taxon>Microsporidia</taxon>
        <taxon>Spragueidae</taxon>
        <taxon>Spraguea</taxon>
    </lineage>
</organism>
<dbReference type="EMBL" id="ATCN01001053">
    <property type="protein sequence ID" value="EPR78072.1"/>
    <property type="molecule type" value="Genomic_DNA"/>
</dbReference>
<dbReference type="InterPro" id="IPR055414">
    <property type="entry name" value="LRR_R13L4/SHOC2-like"/>
</dbReference>
<dbReference type="PROSITE" id="PS51450">
    <property type="entry name" value="LRR"/>
    <property type="match status" value="1"/>
</dbReference>
<feature type="chain" id="PRO_5004558783" evidence="3">
    <location>
        <begin position="17"/>
        <end position="208"/>
    </location>
</feature>
<dbReference type="Gene3D" id="3.80.10.10">
    <property type="entry name" value="Ribonuclease Inhibitor"/>
    <property type="match status" value="1"/>
</dbReference>
<proteinExistence type="predicted"/>
<sequence length="208" mass="24270">MKFLLIFFPILTNCVRYEITHNDYDSIKELIPNSNKIGLYDEIINNPNFLCSFEVTENEYNKEIKIVSLNNIDPETGNNIFPTIFCENNDIKRLILTLLSLSKLPNQFEKFEELEELDLSYNELEKFPQVIFSLLKLKVLHFDFNKFDMIPSGIIKLNSLEALSIAYCPDLVNISPNLFRLKNLKKLDLSHDHSLFKKNDFVSCSVYS</sequence>
<evidence type="ECO:0000259" key="4">
    <source>
        <dbReference type="Pfam" id="PF23598"/>
    </source>
</evidence>
<dbReference type="Proteomes" id="UP000014978">
    <property type="component" value="Unassembled WGS sequence"/>
</dbReference>
<accession>S7W8K7</accession>
<reference evidence="6" key="1">
    <citation type="journal article" date="2013" name="PLoS Genet.">
        <title>The genome of Spraguea lophii and the basis of host-microsporidian interactions.</title>
        <authorList>
            <person name="Campbell S.E."/>
            <person name="Williams T.A."/>
            <person name="Yousuf A."/>
            <person name="Soanes D.M."/>
            <person name="Paszkiewicz K.H."/>
            <person name="Williams B.A.P."/>
        </authorList>
    </citation>
    <scope>NUCLEOTIDE SEQUENCE [LARGE SCALE GENOMIC DNA]</scope>
    <source>
        <strain evidence="6">42_110</strain>
    </source>
</reference>
<evidence type="ECO:0000256" key="2">
    <source>
        <dbReference type="ARBA" id="ARBA00022737"/>
    </source>
</evidence>
<keyword evidence="3" id="KW-0732">Signal</keyword>
<comment type="caution">
    <text evidence="5">The sequence shown here is derived from an EMBL/GenBank/DDBJ whole genome shotgun (WGS) entry which is preliminary data.</text>
</comment>
<evidence type="ECO:0000256" key="3">
    <source>
        <dbReference type="SAM" id="SignalP"/>
    </source>
</evidence>
<keyword evidence="1" id="KW-0433">Leucine-rich repeat</keyword>
<dbReference type="STRING" id="1358809.S7W8K7"/>
<feature type="domain" description="Disease resistance R13L4/SHOC-2-like LRR" evidence="4">
    <location>
        <begin position="93"/>
        <end position="194"/>
    </location>
</feature>
<dbReference type="SUPFAM" id="SSF52058">
    <property type="entry name" value="L domain-like"/>
    <property type="match status" value="1"/>
</dbReference>
<evidence type="ECO:0000313" key="5">
    <source>
        <dbReference type="EMBL" id="EPR78072.1"/>
    </source>
</evidence>
<protein>
    <submittedName>
        <fullName evidence="5">Leucine rich repeat protein</fullName>
    </submittedName>
</protein>
<dbReference type="PANTHER" id="PTHR48051:SF1">
    <property type="entry name" value="RAS SUPPRESSOR PROTEIN 1"/>
    <property type="match status" value="1"/>
</dbReference>
<keyword evidence="6" id="KW-1185">Reference proteome</keyword>
<dbReference type="VEuPathDB" id="MicrosporidiaDB:SLOPH_1252"/>
<feature type="non-terminal residue" evidence="5">
    <location>
        <position position="208"/>
    </location>
</feature>
<evidence type="ECO:0000256" key="1">
    <source>
        <dbReference type="ARBA" id="ARBA00022614"/>
    </source>
</evidence>
<gene>
    <name evidence="5" type="ORF">SLOPH_1252</name>
</gene>